<protein>
    <submittedName>
        <fullName evidence="3">PhzF family phenazine biosynthesis protein</fullName>
    </submittedName>
</protein>
<reference evidence="3 4" key="1">
    <citation type="submission" date="2023-03" db="EMBL/GenBank/DDBJ databases">
        <title>Altererythrobacter sp. CAU 1644 isolated from sand.</title>
        <authorList>
            <person name="Kim W."/>
        </authorList>
    </citation>
    <scope>NUCLEOTIDE SEQUENCE [LARGE SCALE GENOMIC DNA]</scope>
    <source>
        <strain evidence="3 4">CAU 1644</strain>
    </source>
</reference>
<evidence type="ECO:0000256" key="1">
    <source>
        <dbReference type="ARBA" id="ARBA00008270"/>
    </source>
</evidence>
<organism evidence="3 4">
    <name type="scientific">Altererythrobacter arenosus</name>
    <dbReference type="NCBI Taxonomy" id="3032592"/>
    <lineage>
        <taxon>Bacteria</taxon>
        <taxon>Pseudomonadati</taxon>
        <taxon>Pseudomonadota</taxon>
        <taxon>Alphaproteobacteria</taxon>
        <taxon>Sphingomonadales</taxon>
        <taxon>Erythrobacteraceae</taxon>
        <taxon>Altererythrobacter</taxon>
    </lineage>
</organism>
<dbReference type="Pfam" id="PF02567">
    <property type="entry name" value="PhzC-PhzF"/>
    <property type="match status" value="1"/>
</dbReference>
<gene>
    <name evidence="3" type="ORF">P7228_06635</name>
</gene>
<accession>A0ABY8FUQ6</accession>
<keyword evidence="2" id="KW-0413">Isomerase</keyword>
<sequence>MAHPHRQIDVFVGPGARGNPAGVVVLHAPLAEAEMQAQARQLGLPATAFVASEPHGGAHDIRWFAPQREIALCGHGALAAGSVLLSQGARSVILRSGEGRLLEVRRADGDGGFALALSGIPTKPRAQPEIPAMLGAQPLETLWNERGYALAIFASAADVRSLAPDLEAAHALGTVQVIATARSKEEGYDIVSRVFSGGKEDAATGSAHAVLATYWCERLGCDSLTAYQASARGGRLSCRLDGERVWIGGALREAGS</sequence>
<evidence type="ECO:0000313" key="4">
    <source>
        <dbReference type="Proteomes" id="UP001215827"/>
    </source>
</evidence>
<dbReference type="PANTHER" id="PTHR13774">
    <property type="entry name" value="PHENAZINE BIOSYNTHESIS PROTEIN"/>
    <property type="match status" value="1"/>
</dbReference>
<dbReference type="InterPro" id="IPR003719">
    <property type="entry name" value="Phenazine_PhzF-like"/>
</dbReference>
<dbReference type="Gene3D" id="3.10.310.10">
    <property type="entry name" value="Diaminopimelate Epimerase, Chain A, domain 1"/>
    <property type="match status" value="2"/>
</dbReference>
<keyword evidence="4" id="KW-1185">Reference proteome</keyword>
<comment type="similarity">
    <text evidence="1">Belongs to the PhzF family.</text>
</comment>
<dbReference type="PANTHER" id="PTHR13774:SF17">
    <property type="entry name" value="PHENAZINE BIOSYNTHESIS-LIKE DOMAIN-CONTAINING PROTEIN"/>
    <property type="match status" value="1"/>
</dbReference>
<evidence type="ECO:0000313" key="3">
    <source>
        <dbReference type="EMBL" id="WFL78735.1"/>
    </source>
</evidence>
<proteinExistence type="inferred from homology"/>
<dbReference type="SUPFAM" id="SSF54506">
    <property type="entry name" value="Diaminopimelate epimerase-like"/>
    <property type="match status" value="1"/>
</dbReference>
<dbReference type="RefSeq" id="WP_278017425.1">
    <property type="nucleotide sequence ID" value="NZ_CP121106.1"/>
</dbReference>
<evidence type="ECO:0000256" key="2">
    <source>
        <dbReference type="ARBA" id="ARBA00023235"/>
    </source>
</evidence>
<dbReference type="EMBL" id="CP121106">
    <property type="protein sequence ID" value="WFL78735.1"/>
    <property type="molecule type" value="Genomic_DNA"/>
</dbReference>
<name>A0ABY8FUQ6_9SPHN</name>
<dbReference type="PIRSF" id="PIRSF016184">
    <property type="entry name" value="PhzC_PhzF"/>
    <property type="match status" value="1"/>
</dbReference>
<dbReference type="Proteomes" id="UP001215827">
    <property type="component" value="Chromosome"/>
</dbReference>